<comment type="function">
    <text evidence="5">Attaches a formyl group to the free amino group of methionyl-tRNA(fMet). The formyl group appears to play a dual role in the initiator identity of N-formylmethionyl-tRNA by promoting its recognition by IF2 and preventing the misappropriation of this tRNA by the elongation apparatus.</text>
</comment>
<dbReference type="Pfam" id="PF00551">
    <property type="entry name" value="Formyl_trans_N"/>
    <property type="match status" value="1"/>
</dbReference>
<dbReference type="SUPFAM" id="SSF50486">
    <property type="entry name" value="FMT C-terminal domain-like"/>
    <property type="match status" value="1"/>
</dbReference>
<evidence type="ECO:0000259" key="7">
    <source>
        <dbReference type="Pfam" id="PF02911"/>
    </source>
</evidence>
<comment type="similarity">
    <text evidence="1 5">Belongs to the Fmt family.</text>
</comment>
<reference evidence="10 11" key="2">
    <citation type="journal article" date="2015" name="MBio">
        <title>Genome-Resolved Metagenomic Analysis Reveals Roles for Candidate Phyla and Other Microbial Community Members in Biogeochemical Transformations in Oil Reservoirs.</title>
        <authorList>
            <person name="Hu P."/>
            <person name="Tom L."/>
            <person name="Singh A."/>
            <person name="Thomas B.C."/>
            <person name="Baker B.J."/>
            <person name="Piceno Y.M."/>
            <person name="Andersen G.L."/>
            <person name="Banfield J.F."/>
        </authorList>
    </citation>
    <scope>NUCLEOTIDE SEQUENCE [LARGE SCALE GENOMIC DNA]</scope>
</reference>
<dbReference type="PATRIC" id="fig|1236046.5.peg.261"/>
<dbReference type="Proteomes" id="UP000054260">
    <property type="component" value="Unassembled WGS sequence"/>
</dbReference>
<protein>
    <recommendedName>
        <fullName evidence="2 5">Methionyl-tRNA formyltransferase</fullName>
        <ecNumber evidence="2 5">2.1.2.9</ecNumber>
    </recommendedName>
</protein>
<name>A0A101I7T8_9BACT</name>
<evidence type="ECO:0000259" key="6">
    <source>
        <dbReference type="Pfam" id="PF00551"/>
    </source>
</evidence>
<dbReference type="EMBL" id="LGGH01000066">
    <property type="protein sequence ID" value="KUK67819.1"/>
    <property type="molecule type" value="Genomic_DNA"/>
</dbReference>
<dbReference type="CDD" id="cd08704">
    <property type="entry name" value="Met_tRNA_FMT_C"/>
    <property type="match status" value="1"/>
</dbReference>
<dbReference type="NCBIfam" id="TIGR00460">
    <property type="entry name" value="fmt"/>
    <property type="match status" value="1"/>
</dbReference>
<dbReference type="InterPro" id="IPR002376">
    <property type="entry name" value="Formyl_transf_N"/>
</dbReference>
<dbReference type="HAMAP" id="MF_00182">
    <property type="entry name" value="Formyl_trans"/>
    <property type="match status" value="1"/>
</dbReference>
<evidence type="ECO:0000256" key="3">
    <source>
        <dbReference type="ARBA" id="ARBA00022679"/>
    </source>
</evidence>
<comment type="catalytic activity">
    <reaction evidence="5">
        <text>L-methionyl-tRNA(fMet) + (6R)-10-formyltetrahydrofolate = N-formyl-L-methionyl-tRNA(fMet) + (6S)-5,6,7,8-tetrahydrofolate + H(+)</text>
        <dbReference type="Rhea" id="RHEA:24380"/>
        <dbReference type="Rhea" id="RHEA-COMP:9952"/>
        <dbReference type="Rhea" id="RHEA-COMP:9953"/>
        <dbReference type="ChEBI" id="CHEBI:15378"/>
        <dbReference type="ChEBI" id="CHEBI:57453"/>
        <dbReference type="ChEBI" id="CHEBI:78530"/>
        <dbReference type="ChEBI" id="CHEBI:78844"/>
        <dbReference type="ChEBI" id="CHEBI:195366"/>
        <dbReference type="EC" id="2.1.2.9"/>
    </reaction>
</comment>
<evidence type="ECO:0000313" key="8">
    <source>
        <dbReference type="EMBL" id="KUK67819.1"/>
    </source>
</evidence>
<dbReference type="GO" id="GO:0005829">
    <property type="term" value="C:cytosol"/>
    <property type="evidence" value="ECO:0007669"/>
    <property type="project" value="TreeGrafter"/>
</dbReference>
<dbReference type="InterPro" id="IPR036477">
    <property type="entry name" value="Formyl_transf_N_sf"/>
</dbReference>
<dbReference type="EC" id="2.1.2.9" evidence="2 5"/>
<dbReference type="InterPro" id="IPR011034">
    <property type="entry name" value="Formyl_transferase-like_C_sf"/>
</dbReference>
<accession>A0A101I7T8</accession>
<evidence type="ECO:0000256" key="5">
    <source>
        <dbReference type="HAMAP-Rule" id="MF_00182"/>
    </source>
</evidence>
<evidence type="ECO:0000256" key="1">
    <source>
        <dbReference type="ARBA" id="ARBA00010699"/>
    </source>
</evidence>
<feature type="binding site" evidence="5">
    <location>
        <begin position="109"/>
        <end position="112"/>
    </location>
    <ligand>
        <name>(6S)-5,6,7,8-tetrahydrofolate</name>
        <dbReference type="ChEBI" id="CHEBI:57453"/>
    </ligand>
</feature>
<feature type="domain" description="Formyl transferase N-terminal" evidence="6">
    <location>
        <begin position="1"/>
        <end position="178"/>
    </location>
</feature>
<feature type="domain" description="Formyl transferase C-terminal" evidence="7">
    <location>
        <begin position="202"/>
        <end position="300"/>
    </location>
</feature>
<proteinExistence type="inferred from homology"/>
<evidence type="ECO:0000313" key="9">
    <source>
        <dbReference type="EMBL" id="KUK90104.1"/>
    </source>
</evidence>
<dbReference type="AlphaFoldDB" id="A0A101I7T8"/>
<reference evidence="9" key="1">
    <citation type="journal article" date="2015" name="MBio">
        <title>Genome-resolved metagenomic analysis reveals roles for candidate phyla and other microbial community members in biogeochemical transformations in oil reservoirs.</title>
        <authorList>
            <person name="Hu P."/>
            <person name="Tom L."/>
            <person name="Singh A."/>
            <person name="Thomas B.C."/>
            <person name="Baker B.J."/>
            <person name="Piceno Y.M."/>
            <person name="Andersen G.L."/>
            <person name="Banfield J.F."/>
        </authorList>
    </citation>
    <scope>NUCLEOTIDE SEQUENCE [LARGE SCALE GENOMIC DNA]</scope>
    <source>
        <strain evidence="8">46_47</strain>
        <strain evidence="9">46_70</strain>
    </source>
</reference>
<dbReference type="Proteomes" id="UP000055014">
    <property type="component" value="Unassembled WGS sequence"/>
</dbReference>
<dbReference type="Pfam" id="PF02911">
    <property type="entry name" value="Formyl_trans_C"/>
    <property type="match status" value="1"/>
</dbReference>
<dbReference type="InterPro" id="IPR005793">
    <property type="entry name" value="Formyl_trans_C"/>
</dbReference>
<sequence>MKIVFMGTPEFAAAHLKEIVESGNNVAGVFSQPDRPKGRGQRVEPTPVKAVATNYGIPVFQPEKINSDEGFERLAELSPDIIVVVAFGKLLKSGVINLPPIGCFNVHASLLPKYRGAAPIQRAIENGETKTGITIFKIDEGMDTGEIALKRELEIHPSDTFGSLYLKLAELGKKTLVHFLEEVKEGRLELTPQDGIPSYAPKIQPSDLVISDLSDAAKVINKIRAYDPQPGARISVEGRMSKVFGASLLCRNEKEGRVGEIVKIDDRGMIVSCGAENVIISLVQFPGKKPMRPKDALSGRLIGEGIILGG</sequence>
<evidence type="ECO:0000313" key="11">
    <source>
        <dbReference type="Proteomes" id="UP000055014"/>
    </source>
</evidence>
<comment type="caution">
    <text evidence="9">The sequence shown here is derived from an EMBL/GenBank/DDBJ whole genome shotgun (WGS) entry which is preliminary data.</text>
</comment>
<dbReference type="InterPro" id="IPR005794">
    <property type="entry name" value="Fmt"/>
</dbReference>
<evidence type="ECO:0000313" key="10">
    <source>
        <dbReference type="Proteomes" id="UP000054260"/>
    </source>
</evidence>
<evidence type="ECO:0000256" key="4">
    <source>
        <dbReference type="ARBA" id="ARBA00022917"/>
    </source>
</evidence>
<dbReference type="CDD" id="cd08646">
    <property type="entry name" value="FMT_core_Met-tRNA-FMT_N"/>
    <property type="match status" value="1"/>
</dbReference>
<keyword evidence="3 5" id="KW-0808">Transferase</keyword>
<evidence type="ECO:0000256" key="2">
    <source>
        <dbReference type="ARBA" id="ARBA00012261"/>
    </source>
</evidence>
<dbReference type="EMBL" id="LGGW01000051">
    <property type="protein sequence ID" value="KUK90104.1"/>
    <property type="molecule type" value="Genomic_DNA"/>
</dbReference>
<dbReference type="InterPro" id="IPR044135">
    <property type="entry name" value="Met-tRNA-FMT_C"/>
</dbReference>
<dbReference type="SUPFAM" id="SSF53328">
    <property type="entry name" value="Formyltransferase"/>
    <property type="match status" value="1"/>
</dbReference>
<dbReference type="PANTHER" id="PTHR11138">
    <property type="entry name" value="METHIONYL-TRNA FORMYLTRANSFERASE"/>
    <property type="match status" value="1"/>
</dbReference>
<dbReference type="PANTHER" id="PTHR11138:SF5">
    <property type="entry name" value="METHIONYL-TRNA FORMYLTRANSFERASE, MITOCHONDRIAL"/>
    <property type="match status" value="1"/>
</dbReference>
<gene>
    <name evidence="5" type="primary">fmt</name>
    <name evidence="8" type="ORF">XD86_0577</name>
    <name evidence="9" type="ORF">XE02_0689</name>
</gene>
<keyword evidence="4 5" id="KW-0648">Protein biosynthesis</keyword>
<organism evidence="9 11">
    <name type="scientific">Mesotoga infera</name>
    <dbReference type="NCBI Taxonomy" id="1236046"/>
    <lineage>
        <taxon>Bacteria</taxon>
        <taxon>Thermotogati</taxon>
        <taxon>Thermotogota</taxon>
        <taxon>Thermotogae</taxon>
        <taxon>Kosmotogales</taxon>
        <taxon>Kosmotogaceae</taxon>
        <taxon>Mesotoga</taxon>
    </lineage>
</organism>
<dbReference type="GO" id="GO:0004479">
    <property type="term" value="F:methionyl-tRNA formyltransferase activity"/>
    <property type="evidence" value="ECO:0007669"/>
    <property type="project" value="UniProtKB-UniRule"/>
</dbReference>
<dbReference type="Gene3D" id="3.40.50.12230">
    <property type="match status" value="1"/>
</dbReference>
<dbReference type="InterPro" id="IPR041711">
    <property type="entry name" value="Met-tRNA-FMT_N"/>
</dbReference>